<evidence type="ECO:0000256" key="1">
    <source>
        <dbReference type="ARBA" id="ARBA00001643"/>
    </source>
</evidence>
<comment type="caution">
    <text evidence="12">The sequence shown here is derived from an EMBL/GenBank/DDBJ whole genome shotgun (WGS) entry which is preliminary data.</text>
</comment>
<dbReference type="AlphaFoldDB" id="A0A0G0QXL6"/>
<evidence type="ECO:0000256" key="11">
    <source>
        <dbReference type="PIRSR" id="PIRSR015852-1"/>
    </source>
</evidence>
<proteinExistence type="inferred from homology"/>
<evidence type="ECO:0000256" key="9">
    <source>
        <dbReference type="ARBA" id="ARBA00023251"/>
    </source>
</evidence>
<feature type="binding site" evidence="11">
    <location>
        <position position="189"/>
    </location>
    <ligand>
        <name>S-adenosyl-L-methionine</name>
        <dbReference type="ChEBI" id="CHEBI:59789"/>
    </ligand>
</feature>
<dbReference type="Pfam" id="PF07091">
    <property type="entry name" value="FmrO"/>
    <property type="match status" value="1"/>
</dbReference>
<evidence type="ECO:0000313" key="13">
    <source>
        <dbReference type="Proteomes" id="UP000034799"/>
    </source>
</evidence>
<feature type="binding site" evidence="11">
    <location>
        <begin position="85"/>
        <end position="91"/>
    </location>
    <ligand>
        <name>S-adenosyl-L-methionine</name>
        <dbReference type="ChEBI" id="CHEBI:59789"/>
    </ligand>
</feature>
<evidence type="ECO:0000256" key="3">
    <source>
        <dbReference type="ARBA" id="ARBA00012300"/>
    </source>
</evidence>
<keyword evidence="5" id="KW-0698">rRNA processing</keyword>
<organism evidence="12 13">
    <name type="scientific">candidate division WS6 bacterium GW2011_GWF2_39_15</name>
    <dbReference type="NCBI Taxonomy" id="1619100"/>
    <lineage>
        <taxon>Bacteria</taxon>
        <taxon>Candidatus Dojkabacteria</taxon>
    </lineage>
</organism>
<evidence type="ECO:0000256" key="5">
    <source>
        <dbReference type="ARBA" id="ARBA00022552"/>
    </source>
</evidence>
<keyword evidence="9" id="KW-0046">Antibiotic resistance</keyword>
<keyword evidence="8 11" id="KW-0949">S-adenosyl-L-methionine</keyword>
<dbReference type="InterPro" id="IPR029063">
    <property type="entry name" value="SAM-dependent_MTases_sf"/>
</dbReference>
<dbReference type="EMBL" id="LBWK01000001">
    <property type="protein sequence ID" value="KKR06387.1"/>
    <property type="molecule type" value="Genomic_DNA"/>
</dbReference>
<dbReference type="InterPro" id="IPR025981">
    <property type="entry name" value="rRNA_MeTrfase"/>
</dbReference>
<dbReference type="STRING" id="1619100.UT34_C0001G0427"/>
<feature type="binding site" evidence="11">
    <location>
        <position position="139"/>
    </location>
    <ligand>
        <name>S-adenosyl-L-methionine</name>
        <dbReference type="ChEBI" id="CHEBI:59789"/>
    </ligand>
</feature>
<comment type="catalytic activity">
    <reaction evidence="1">
        <text>guanosine(1405) in 16S rRNA + S-adenosyl-L-methionine = N(7)-methylguanosine(1405) in 16S rRNA + S-adenosyl-L-homocysteine</text>
        <dbReference type="Rhea" id="RHEA:42772"/>
        <dbReference type="Rhea" id="RHEA-COMP:10225"/>
        <dbReference type="Rhea" id="RHEA-COMP:10226"/>
        <dbReference type="ChEBI" id="CHEBI:57856"/>
        <dbReference type="ChEBI" id="CHEBI:59789"/>
        <dbReference type="ChEBI" id="CHEBI:74269"/>
        <dbReference type="ChEBI" id="CHEBI:74480"/>
        <dbReference type="EC" id="2.1.1.179"/>
    </reaction>
</comment>
<dbReference type="InterPro" id="IPR010769">
    <property type="entry name" value="rRNA_MeTrfase_GmN_bac"/>
</dbReference>
<feature type="binding site" evidence="11">
    <location>
        <position position="180"/>
    </location>
    <ligand>
        <name>S-adenosyl-L-methionine</name>
        <dbReference type="ChEBI" id="CHEBI:59789"/>
    </ligand>
</feature>
<keyword evidence="6" id="KW-0489">Methyltransferase</keyword>
<sequence>MIDIVNRIYTSKKYKGINEGVIKRIVNGLENKYKKEKDIEENARALLHQIWGAYYSSRPDFRKLSKNFLESPDKRSFLINTLRIHSSTNERIDDYEMFLDWVFEKTGDKESFYDAGCGLNPLFFVLDTRFHTKRMVFSDIDVEEIEFLKVVFDHFKLSNFKAEVGDIFIDFPKADVVMMLKLLPVIEQQERGGSVDIIKKMKFKNLIVSYPTKSIGGMEKGMVSSYSSIFGEIAKKSQLKIVSRLESEREIFFMCEK</sequence>
<name>A0A0G0QXL6_9BACT</name>
<accession>A0A0G0QXL6</accession>
<dbReference type="EC" id="2.1.1.179" evidence="3"/>
<feature type="binding site" evidence="11">
    <location>
        <begin position="166"/>
        <end position="167"/>
    </location>
    <ligand>
        <name>S-adenosyl-L-methionine</name>
        <dbReference type="ChEBI" id="CHEBI:59789"/>
    </ligand>
</feature>
<protein>
    <recommendedName>
        <fullName evidence="4">16S rRNA (guanine(1405)-N(7))-methyltransferase</fullName>
        <ecNumber evidence="3">2.1.1.179</ecNumber>
    </recommendedName>
    <alternativeName>
        <fullName evidence="10">16S rRNA m7G1405 methyltransferase</fullName>
    </alternativeName>
</protein>
<keyword evidence="7" id="KW-0808">Transferase</keyword>
<dbReference type="Gene3D" id="1.10.8.10">
    <property type="entry name" value="DNA helicase RuvA subunit, C-terminal domain"/>
    <property type="match status" value="1"/>
</dbReference>
<dbReference type="GO" id="GO:0008649">
    <property type="term" value="F:rRNA methyltransferase activity"/>
    <property type="evidence" value="ECO:0007669"/>
    <property type="project" value="InterPro"/>
</dbReference>
<evidence type="ECO:0000256" key="2">
    <source>
        <dbReference type="ARBA" id="ARBA00005487"/>
    </source>
</evidence>
<dbReference type="Gene3D" id="3.40.50.150">
    <property type="entry name" value="Vaccinia Virus protein VP39"/>
    <property type="match status" value="1"/>
</dbReference>
<dbReference type="GO" id="GO:0046677">
    <property type="term" value="P:response to antibiotic"/>
    <property type="evidence" value="ECO:0007669"/>
    <property type="project" value="UniProtKB-KW"/>
</dbReference>
<comment type="similarity">
    <text evidence="2">Belongs to the methyltransferase superfamily. Aminoglycoside resistance family.</text>
</comment>
<dbReference type="Proteomes" id="UP000034799">
    <property type="component" value="Unassembled WGS sequence"/>
</dbReference>
<evidence type="ECO:0000256" key="10">
    <source>
        <dbReference type="ARBA" id="ARBA00033062"/>
    </source>
</evidence>
<reference evidence="12 13" key="1">
    <citation type="journal article" date="2015" name="Nature">
        <title>rRNA introns, odd ribosomes, and small enigmatic genomes across a large radiation of phyla.</title>
        <authorList>
            <person name="Brown C.T."/>
            <person name="Hug L.A."/>
            <person name="Thomas B.C."/>
            <person name="Sharon I."/>
            <person name="Castelle C.J."/>
            <person name="Singh A."/>
            <person name="Wilkins M.J."/>
            <person name="Williams K.H."/>
            <person name="Banfield J.F."/>
        </authorList>
    </citation>
    <scope>NUCLEOTIDE SEQUENCE [LARGE SCALE GENOMIC DNA]</scope>
</reference>
<feature type="binding site" evidence="11">
    <location>
        <position position="116"/>
    </location>
    <ligand>
        <name>S-adenosyl-L-methionine</name>
        <dbReference type="ChEBI" id="CHEBI:59789"/>
    </ligand>
</feature>
<evidence type="ECO:0000313" key="12">
    <source>
        <dbReference type="EMBL" id="KKR06387.1"/>
    </source>
</evidence>
<gene>
    <name evidence="12" type="ORF">UT34_C0001G0427</name>
</gene>
<evidence type="ECO:0000256" key="8">
    <source>
        <dbReference type="ARBA" id="ARBA00022691"/>
    </source>
</evidence>
<dbReference type="PIRSF" id="PIRSF015852">
    <property type="entry name" value="RRNA_mtase_Grm"/>
    <property type="match status" value="1"/>
</dbReference>
<evidence type="ECO:0000256" key="6">
    <source>
        <dbReference type="ARBA" id="ARBA00022603"/>
    </source>
</evidence>
<evidence type="ECO:0000256" key="7">
    <source>
        <dbReference type="ARBA" id="ARBA00022679"/>
    </source>
</evidence>
<evidence type="ECO:0000256" key="4">
    <source>
        <dbReference type="ARBA" id="ARBA00015154"/>
    </source>
</evidence>
<dbReference type="SUPFAM" id="SSF53335">
    <property type="entry name" value="S-adenosyl-L-methionine-dependent methyltransferases"/>
    <property type="match status" value="1"/>
</dbReference>